<dbReference type="Proteomes" id="UP001066276">
    <property type="component" value="Chromosome 1_2"/>
</dbReference>
<protein>
    <submittedName>
        <fullName evidence="2">Uncharacterized protein</fullName>
    </submittedName>
</protein>
<evidence type="ECO:0000313" key="2">
    <source>
        <dbReference type="EMBL" id="KAJ1206282.1"/>
    </source>
</evidence>
<comment type="caution">
    <text evidence="2">The sequence shown here is derived from an EMBL/GenBank/DDBJ whole genome shotgun (WGS) entry which is preliminary data.</text>
</comment>
<keyword evidence="3" id="KW-1185">Reference proteome</keyword>
<evidence type="ECO:0000313" key="3">
    <source>
        <dbReference type="Proteomes" id="UP001066276"/>
    </source>
</evidence>
<sequence>MPSHTTCMDNPATASKSVRMADIAHRALLLELEGLTIPVQVGDTVLIKDRHPGRKFRLQFEADPWTVIAVNGTMVTAKRGAENVTGNISQFKRFSVAYTLVRNGEGSTVAEDLCDPGDIHPRPDASGTPEHLAVEGEAASPQRLLGPSWPEPSSTSGSPRQPAGRSGGGRYHLRHNPSPSRRYADFVSD</sequence>
<dbReference type="AlphaFoldDB" id="A0AAV7W172"/>
<proteinExistence type="predicted"/>
<evidence type="ECO:0000256" key="1">
    <source>
        <dbReference type="SAM" id="MobiDB-lite"/>
    </source>
</evidence>
<reference evidence="2" key="1">
    <citation type="journal article" date="2022" name="bioRxiv">
        <title>Sequencing and chromosome-scale assembly of the giantPleurodeles waltlgenome.</title>
        <authorList>
            <person name="Brown T."/>
            <person name="Elewa A."/>
            <person name="Iarovenko S."/>
            <person name="Subramanian E."/>
            <person name="Araus A.J."/>
            <person name="Petzold A."/>
            <person name="Susuki M."/>
            <person name="Suzuki K.-i.T."/>
            <person name="Hayashi T."/>
            <person name="Toyoda A."/>
            <person name="Oliveira C."/>
            <person name="Osipova E."/>
            <person name="Leigh N.D."/>
            <person name="Simon A."/>
            <person name="Yun M.H."/>
        </authorList>
    </citation>
    <scope>NUCLEOTIDE SEQUENCE</scope>
    <source>
        <strain evidence="2">20211129_DDA</strain>
        <tissue evidence="2">Liver</tissue>
    </source>
</reference>
<name>A0AAV7W172_PLEWA</name>
<dbReference type="EMBL" id="JANPWB010000002">
    <property type="protein sequence ID" value="KAJ1206282.1"/>
    <property type="molecule type" value="Genomic_DNA"/>
</dbReference>
<organism evidence="2 3">
    <name type="scientific">Pleurodeles waltl</name>
    <name type="common">Iberian ribbed newt</name>
    <dbReference type="NCBI Taxonomy" id="8319"/>
    <lineage>
        <taxon>Eukaryota</taxon>
        <taxon>Metazoa</taxon>
        <taxon>Chordata</taxon>
        <taxon>Craniata</taxon>
        <taxon>Vertebrata</taxon>
        <taxon>Euteleostomi</taxon>
        <taxon>Amphibia</taxon>
        <taxon>Batrachia</taxon>
        <taxon>Caudata</taxon>
        <taxon>Salamandroidea</taxon>
        <taxon>Salamandridae</taxon>
        <taxon>Pleurodelinae</taxon>
        <taxon>Pleurodeles</taxon>
    </lineage>
</organism>
<feature type="region of interest" description="Disordered" evidence="1">
    <location>
        <begin position="109"/>
        <end position="189"/>
    </location>
</feature>
<gene>
    <name evidence="2" type="ORF">NDU88_001691</name>
</gene>
<accession>A0AAV7W172</accession>